<organism evidence="3 4">
    <name type="scientific">Halodesulfurarchaeum formicicum</name>
    <dbReference type="NCBI Taxonomy" id="1873524"/>
    <lineage>
        <taxon>Archaea</taxon>
        <taxon>Methanobacteriati</taxon>
        <taxon>Methanobacteriota</taxon>
        <taxon>Stenosarchaea group</taxon>
        <taxon>Halobacteria</taxon>
        <taxon>Halobacteriales</taxon>
        <taxon>Halobacteriaceae</taxon>
        <taxon>Halodesulfurarchaeum</taxon>
    </lineage>
</organism>
<dbReference type="Pfam" id="PF01557">
    <property type="entry name" value="FAA_hydrolase"/>
    <property type="match status" value="1"/>
</dbReference>
<keyword evidence="4" id="KW-1185">Reference proteome</keyword>
<feature type="domain" description="Fumarylacetoacetase-like C-terminal" evidence="2">
    <location>
        <begin position="45"/>
        <end position="241"/>
    </location>
</feature>
<gene>
    <name evidence="3" type="primary">hpaG</name>
    <name evidence="3" type="ORF">HSR6_0911</name>
</gene>
<dbReference type="GO" id="GO:0018773">
    <property type="term" value="F:acetylpyruvate hydrolase activity"/>
    <property type="evidence" value="ECO:0007669"/>
    <property type="project" value="TreeGrafter"/>
</dbReference>
<evidence type="ECO:0000313" key="3">
    <source>
        <dbReference type="EMBL" id="APE95364.1"/>
    </source>
</evidence>
<dbReference type="Gene3D" id="3.90.850.10">
    <property type="entry name" value="Fumarylacetoacetase-like, C-terminal domain"/>
    <property type="match status" value="1"/>
</dbReference>
<name>A0A1J1AB51_9EURY</name>
<dbReference type="Proteomes" id="UP000186165">
    <property type="component" value="Chromosome"/>
</dbReference>
<dbReference type="InterPro" id="IPR036663">
    <property type="entry name" value="Fumarylacetoacetase_C_sf"/>
</dbReference>
<reference evidence="4" key="1">
    <citation type="submission" date="2016-08" db="EMBL/GenBank/DDBJ databases">
        <title>Discovery of first anaerobic lithoheterotrophic haloarchae widely represented in hypersaline habitats.</title>
        <authorList>
            <person name="Sorokin D.Y."/>
            <person name="Kublanov I.V."/>
            <person name="Roman P."/>
            <person name="Sinninghe Damste J.S."/>
            <person name="Golyshin P.N."/>
            <person name="Rojo D."/>
            <person name="Ciordia S."/>
            <person name="Mena Md.C."/>
            <person name="Ferrer M."/>
            <person name="Smedile F."/>
            <person name="Messina E."/>
            <person name="La Cono V."/>
            <person name="Yakimov M.M."/>
        </authorList>
    </citation>
    <scope>NUCLEOTIDE SEQUENCE [LARGE SCALE GENOMIC DNA]</scope>
    <source>
        <strain evidence="4">HSR6</strain>
    </source>
</reference>
<proteinExistence type="predicted"/>
<dbReference type="GO" id="GO:0046872">
    <property type="term" value="F:metal ion binding"/>
    <property type="evidence" value="ECO:0007669"/>
    <property type="project" value="UniProtKB-KW"/>
</dbReference>
<dbReference type="GeneID" id="30417429"/>
<sequence>MRTVRFRDPAGATRTGEWTSTGIEAAGQVYDPETVEVLPPAEPTKIIAIGLNYADHAAERDSEIPDRPLLFLKTPNTVASHGDTITLPAAKERVDYEAEFGVVIGEQARNVSEADVWDVVAGFTAVNDVSNRDDQDREQNWIRGKAFDGAAPMGPVVADPQDVPADASIELRVNGEVKQSSSRAEFIFSVPELVAEITSYMTLEPGDVISTGTPAGVGPLSDGDHVEIEIEGVGTLEHDVVQG</sequence>
<evidence type="ECO:0000256" key="1">
    <source>
        <dbReference type="ARBA" id="ARBA00022723"/>
    </source>
</evidence>
<dbReference type="GO" id="GO:0019752">
    <property type="term" value="P:carboxylic acid metabolic process"/>
    <property type="evidence" value="ECO:0007669"/>
    <property type="project" value="UniProtKB-ARBA"/>
</dbReference>
<evidence type="ECO:0000259" key="2">
    <source>
        <dbReference type="Pfam" id="PF01557"/>
    </source>
</evidence>
<dbReference type="AlphaFoldDB" id="A0A1J1AB51"/>
<dbReference type="EMBL" id="CP016804">
    <property type="protein sequence ID" value="APE95364.1"/>
    <property type="molecule type" value="Genomic_DNA"/>
</dbReference>
<dbReference type="InterPro" id="IPR011234">
    <property type="entry name" value="Fumarylacetoacetase-like_C"/>
</dbReference>
<dbReference type="GO" id="GO:0016853">
    <property type="term" value="F:isomerase activity"/>
    <property type="evidence" value="ECO:0007669"/>
    <property type="project" value="UniProtKB-KW"/>
</dbReference>
<evidence type="ECO:0000313" key="4">
    <source>
        <dbReference type="Proteomes" id="UP000186165"/>
    </source>
</evidence>
<dbReference type="OrthoDB" id="6242at2157"/>
<protein>
    <submittedName>
        <fullName evidence="3">2-hydroxyhepta-2,4-diene-1,7-dioate isomerase</fullName>
    </submittedName>
</protein>
<dbReference type="SUPFAM" id="SSF56529">
    <property type="entry name" value="FAH"/>
    <property type="match status" value="1"/>
</dbReference>
<dbReference type="KEGG" id="hhsr:HSR6_0911"/>
<keyword evidence="1" id="KW-0479">Metal-binding</keyword>
<dbReference type="FunFam" id="3.90.850.10:FF:000002">
    <property type="entry name" value="2-hydroxyhepta-2,4-diene-1,7-dioate isomerase"/>
    <property type="match status" value="1"/>
</dbReference>
<accession>A0A1J1AB51</accession>
<keyword evidence="3" id="KW-0413">Isomerase</keyword>
<dbReference type="PANTHER" id="PTHR11820">
    <property type="entry name" value="ACYLPYRUVASE"/>
    <property type="match status" value="1"/>
</dbReference>
<dbReference type="PANTHER" id="PTHR11820:SF7">
    <property type="entry name" value="ACYLPYRUVASE FAHD1, MITOCHONDRIAL"/>
    <property type="match status" value="1"/>
</dbReference>
<dbReference type="RefSeq" id="WP_071932935.1">
    <property type="nucleotide sequence ID" value="NZ_CP016804.1"/>
</dbReference>